<dbReference type="HAMAP" id="MF_00050">
    <property type="entry name" value="EF_Ts"/>
    <property type="match status" value="1"/>
</dbReference>
<dbReference type="PROSITE" id="PS01126">
    <property type="entry name" value="EF_TS_1"/>
    <property type="match status" value="1"/>
</dbReference>
<dbReference type="NCBIfam" id="TIGR00116">
    <property type="entry name" value="tsf"/>
    <property type="match status" value="1"/>
</dbReference>
<dbReference type="CDD" id="cd14275">
    <property type="entry name" value="UBA_EF-Ts"/>
    <property type="match status" value="1"/>
</dbReference>
<sequence>MMVPAAAVKELRQRTGAGMMDCKKALVEAKGNLEQASEFLRKAGQAKADKRASRVAAEGRIVVSSDFTVGRHVIVEVNSETDFVAKDDNFGKFSEHIGQCILTDIPGDIGALMEINVNDNTLEVTRQALVTKMGENISVRRFDILESSKIVGSYVHMARIGVLIEINGGDETLARDLAMHAAATSPHYVSTADIAEGAVNKEREILTAQAEKENKPAHIVEKIVEGRLRKYLNEITLVGQPFVKDPDKTVGTLLSEAGASVIRFLRYEVGEGIQKKQDDFAQEVRAQASGSL</sequence>
<keyword evidence="3" id="KW-0648">Protein biosynthesis</keyword>
<dbReference type="InterPro" id="IPR009060">
    <property type="entry name" value="UBA-like_sf"/>
</dbReference>
<dbReference type="PROSITE" id="PS01127">
    <property type="entry name" value="EF_TS_2"/>
    <property type="match status" value="1"/>
</dbReference>
<evidence type="ECO:0000256" key="3">
    <source>
        <dbReference type="ARBA" id="ARBA00022917"/>
    </source>
</evidence>
<dbReference type="InterPro" id="IPR036402">
    <property type="entry name" value="EF-Ts_dimer_sf"/>
</dbReference>
<keyword evidence="2" id="KW-0251">Elongation factor</keyword>
<dbReference type="EMBL" id="UINC01009550">
    <property type="protein sequence ID" value="SVA42817.1"/>
    <property type="molecule type" value="Genomic_DNA"/>
</dbReference>
<comment type="similarity">
    <text evidence="1">Belongs to the EF-Ts family.</text>
</comment>
<gene>
    <name evidence="5" type="ORF">METZ01_LOCUS95671</name>
</gene>
<evidence type="ECO:0000256" key="2">
    <source>
        <dbReference type="ARBA" id="ARBA00022768"/>
    </source>
</evidence>
<dbReference type="GO" id="GO:0005737">
    <property type="term" value="C:cytoplasm"/>
    <property type="evidence" value="ECO:0007669"/>
    <property type="project" value="UniProtKB-ARBA"/>
</dbReference>
<organism evidence="5">
    <name type="scientific">marine metagenome</name>
    <dbReference type="NCBI Taxonomy" id="408172"/>
    <lineage>
        <taxon>unclassified sequences</taxon>
        <taxon>metagenomes</taxon>
        <taxon>ecological metagenomes</taxon>
    </lineage>
</organism>
<reference evidence="5" key="1">
    <citation type="submission" date="2018-05" db="EMBL/GenBank/DDBJ databases">
        <authorList>
            <person name="Lanie J.A."/>
            <person name="Ng W.-L."/>
            <person name="Kazmierczak K.M."/>
            <person name="Andrzejewski T.M."/>
            <person name="Davidsen T.M."/>
            <person name="Wayne K.J."/>
            <person name="Tettelin H."/>
            <person name="Glass J.I."/>
            <person name="Rusch D."/>
            <person name="Podicherti R."/>
            <person name="Tsui H.-C.T."/>
            <person name="Winkler M.E."/>
        </authorList>
    </citation>
    <scope>NUCLEOTIDE SEQUENCE</scope>
</reference>
<evidence type="ECO:0000259" key="4">
    <source>
        <dbReference type="Pfam" id="PF00889"/>
    </source>
</evidence>
<name>A0A381VT69_9ZZZZ</name>
<dbReference type="Gene3D" id="1.10.286.20">
    <property type="match status" value="1"/>
</dbReference>
<dbReference type="Gene3D" id="1.10.8.10">
    <property type="entry name" value="DNA helicase RuvA subunit, C-terminal domain"/>
    <property type="match status" value="1"/>
</dbReference>
<dbReference type="FunFam" id="1.10.8.10:FF:000001">
    <property type="entry name" value="Elongation factor Ts"/>
    <property type="match status" value="1"/>
</dbReference>
<proteinExistence type="inferred from homology"/>
<evidence type="ECO:0000313" key="5">
    <source>
        <dbReference type="EMBL" id="SVA42817.1"/>
    </source>
</evidence>
<dbReference type="SUPFAM" id="SSF46934">
    <property type="entry name" value="UBA-like"/>
    <property type="match status" value="1"/>
</dbReference>
<dbReference type="SUPFAM" id="SSF54713">
    <property type="entry name" value="Elongation factor Ts (EF-Ts), dimerisation domain"/>
    <property type="match status" value="2"/>
</dbReference>
<evidence type="ECO:0000256" key="1">
    <source>
        <dbReference type="ARBA" id="ARBA00005532"/>
    </source>
</evidence>
<dbReference type="FunFam" id="1.10.286.20:FF:000001">
    <property type="entry name" value="Elongation factor Ts"/>
    <property type="match status" value="1"/>
</dbReference>
<dbReference type="GO" id="GO:0003746">
    <property type="term" value="F:translation elongation factor activity"/>
    <property type="evidence" value="ECO:0007669"/>
    <property type="project" value="UniProtKB-KW"/>
</dbReference>
<dbReference type="PANTHER" id="PTHR11741">
    <property type="entry name" value="ELONGATION FACTOR TS"/>
    <property type="match status" value="1"/>
</dbReference>
<protein>
    <recommendedName>
        <fullName evidence="4">Translation elongation factor EFTs/EF1B dimerisation domain-containing protein</fullName>
    </recommendedName>
</protein>
<dbReference type="InterPro" id="IPR001816">
    <property type="entry name" value="Transl_elong_EFTs/EF1B"/>
</dbReference>
<dbReference type="PANTHER" id="PTHR11741:SF0">
    <property type="entry name" value="ELONGATION FACTOR TS, MITOCHONDRIAL"/>
    <property type="match status" value="1"/>
</dbReference>
<dbReference type="AlphaFoldDB" id="A0A381VT69"/>
<dbReference type="InterPro" id="IPR018101">
    <property type="entry name" value="Transl_elong_Ts_CS"/>
</dbReference>
<feature type="domain" description="Translation elongation factor EFTs/EF1B dimerisation" evidence="4">
    <location>
        <begin position="73"/>
        <end position="271"/>
    </location>
</feature>
<dbReference type="Gene3D" id="3.30.479.20">
    <property type="entry name" value="Elongation factor Ts, dimerisation domain"/>
    <property type="match status" value="2"/>
</dbReference>
<dbReference type="Pfam" id="PF00889">
    <property type="entry name" value="EF_TS"/>
    <property type="match status" value="1"/>
</dbReference>
<accession>A0A381VT69</accession>
<dbReference type="InterPro" id="IPR014039">
    <property type="entry name" value="Transl_elong_EFTs/EF1B_dimer"/>
</dbReference>